<accession>A0ABM7X0M2</accession>
<proteinExistence type="inferred from homology"/>
<keyword evidence="3" id="KW-0238">DNA-binding</keyword>
<dbReference type="Pfam" id="PF00126">
    <property type="entry name" value="HTH_1"/>
    <property type="match status" value="1"/>
</dbReference>
<dbReference type="SUPFAM" id="SSF46785">
    <property type="entry name" value="Winged helix' DNA-binding domain"/>
    <property type="match status" value="1"/>
</dbReference>
<evidence type="ECO:0000256" key="1">
    <source>
        <dbReference type="ARBA" id="ARBA00009437"/>
    </source>
</evidence>
<keyword evidence="7" id="KW-1185">Reference proteome</keyword>
<gene>
    <name evidence="6" type="ORF">AMOR_43440</name>
</gene>
<sequence length="314" mass="34217">MMSDNLPLSEMEIRLLRSFQVLAEQGHFGRAARALHLSQPALTKQIVLLEDEVGAALFDRGRHGATLTPVGELLAADVGPLLRHADGVLERVRRAARGDTGELRLGFGVATRLLVPRLVSRFRRSHPLVNVSLADMSSPDQLDALERGALDLGFVRLPVDRPMAIVPVLEERLVLAVPEGRRAELAKRRPESLADEPFVEIAPSRSSSLHANVLRVCARYGFRPRVVQSATEFFTVLALVAAGMGVAIVPNSVTTSRVEGIAYLPLSIPEARWRVGAVWVPDTRRPVRDAFVAQLREDLARSGTPTGRGGGPRP</sequence>
<evidence type="ECO:0000256" key="2">
    <source>
        <dbReference type="ARBA" id="ARBA00023015"/>
    </source>
</evidence>
<dbReference type="InterPro" id="IPR005119">
    <property type="entry name" value="LysR_subst-bd"/>
</dbReference>
<evidence type="ECO:0000256" key="4">
    <source>
        <dbReference type="ARBA" id="ARBA00023163"/>
    </source>
</evidence>
<comment type="similarity">
    <text evidence="1">Belongs to the LysR transcriptional regulatory family.</text>
</comment>
<dbReference type="Pfam" id="PF03466">
    <property type="entry name" value="LysR_substrate"/>
    <property type="match status" value="1"/>
</dbReference>
<feature type="domain" description="HTH lysR-type" evidence="5">
    <location>
        <begin position="11"/>
        <end position="68"/>
    </location>
</feature>
<reference evidence="7" key="1">
    <citation type="journal article" date="2022" name="Int. J. Syst. Evol. Microbiol.">
        <title>Anaeromyxobacter oryzae sp. nov., Anaeromyxobacter diazotrophicus sp. nov. and Anaeromyxobacter paludicola sp. nov., isolated from paddy soils.</title>
        <authorList>
            <person name="Itoh H."/>
            <person name="Xu Z."/>
            <person name="Mise K."/>
            <person name="Masuda Y."/>
            <person name="Ushijima N."/>
            <person name="Hayakawa C."/>
            <person name="Shiratori Y."/>
            <person name="Senoo K."/>
        </authorList>
    </citation>
    <scope>NUCLEOTIDE SEQUENCE [LARGE SCALE GENOMIC DNA]</scope>
    <source>
        <strain evidence="7">Red232</strain>
    </source>
</reference>
<dbReference type="Proteomes" id="UP001162891">
    <property type="component" value="Chromosome"/>
</dbReference>
<dbReference type="InterPro" id="IPR000847">
    <property type="entry name" value="LysR_HTH_N"/>
</dbReference>
<organism evidence="6 7">
    <name type="scientific">Anaeromyxobacter oryzae</name>
    <dbReference type="NCBI Taxonomy" id="2918170"/>
    <lineage>
        <taxon>Bacteria</taxon>
        <taxon>Pseudomonadati</taxon>
        <taxon>Myxococcota</taxon>
        <taxon>Myxococcia</taxon>
        <taxon>Myxococcales</taxon>
        <taxon>Cystobacterineae</taxon>
        <taxon>Anaeromyxobacteraceae</taxon>
        <taxon>Anaeromyxobacter</taxon>
    </lineage>
</organism>
<dbReference type="InterPro" id="IPR036388">
    <property type="entry name" value="WH-like_DNA-bd_sf"/>
</dbReference>
<dbReference type="PANTHER" id="PTHR30346">
    <property type="entry name" value="TRANSCRIPTIONAL DUAL REGULATOR HCAR-RELATED"/>
    <property type="match status" value="1"/>
</dbReference>
<evidence type="ECO:0000256" key="3">
    <source>
        <dbReference type="ARBA" id="ARBA00023125"/>
    </source>
</evidence>
<dbReference type="PRINTS" id="PR00039">
    <property type="entry name" value="HTHLYSR"/>
</dbReference>
<protein>
    <submittedName>
        <fullName evidence="6">LysR family transcriptional regulator</fullName>
    </submittedName>
</protein>
<dbReference type="Gene3D" id="3.40.190.10">
    <property type="entry name" value="Periplasmic binding protein-like II"/>
    <property type="match status" value="2"/>
</dbReference>
<dbReference type="CDD" id="cd08414">
    <property type="entry name" value="PBP2_LTTR_aromatics_like"/>
    <property type="match status" value="1"/>
</dbReference>
<name>A0ABM7X0M2_9BACT</name>
<dbReference type="Gene3D" id="1.10.10.10">
    <property type="entry name" value="Winged helix-like DNA-binding domain superfamily/Winged helix DNA-binding domain"/>
    <property type="match status" value="1"/>
</dbReference>
<evidence type="ECO:0000313" key="7">
    <source>
        <dbReference type="Proteomes" id="UP001162891"/>
    </source>
</evidence>
<dbReference type="PANTHER" id="PTHR30346:SF28">
    <property type="entry name" value="HTH-TYPE TRANSCRIPTIONAL REGULATOR CYNR"/>
    <property type="match status" value="1"/>
</dbReference>
<dbReference type="SUPFAM" id="SSF53850">
    <property type="entry name" value="Periplasmic binding protein-like II"/>
    <property type="match status" value="1"/>
</dbReference>
<dbReference type="EMBL" id="AP025591">
    <property type="protein sequence ID" value="BDG05348.1"/>
    <property type="molecule type" value="Genomic_DNA"/>
</dbReference>
<dbReference type="PROSITE" id="PS50931">
    <property type="entry name" value="HTH_LYSR"/>
    <property type="match status" value="1"/>
</dbReference>
<keyword evidence="2" id="KW-0805">Transcription regulation</keyword>
<keyword evidence="4" id="KW-0804">Transcription</keyword>
<dbReference type="InterPro" id="IPR036390">
    <property type="entry name" value="WH_DNA-bd_sf"/>
</dbReference>
<evidence type="ECO:0000313" key="6">
    <source>
        <dbReference type="EMBL" id="BDG05348.1"/>
    </source>
</evidence>
<evidence type="ECO:0000259" key="5">
    <source>
        <dbReference type="PROSITE" id="PS50931"/>
    </source>
</evidence>